<reference evidence="1" key="1">
    <citation type="submission" date="2022-01" db="EMBL/GenBank/DDBJ databases">
        <authorList>
            <person name="King R."/>
        </authorList>
    </citation>
    <scope>NUCLEOTIDE SEQUENCE</scope>
</reference>
<name>A0A9P0H7F3_NEZVI</name>
<dbReference type="AlphaFoldDB" id="A0A9P0H7F3"/>
<gene>
    <name evidence="1" type="ORF">NEZAVI_LOCUS6795</name>
</gene>
<organism evidence="1 2">
    <name type="scientific">Nezara viridula</name>
    <name type="common">Southern green stink bug</name>
    <name type="synonym">Cimex viridulus</name>
    <dbReference type="NCBI Taxonomy" id="85310"/>
    <lineage>
        <taxon>Eukaryota</taxon>
        <taxon>Metazoa</taxon>
        <taxon>Ecdysozoa</taxon>
        <taxon>Arthropoda</taxon>
        <taxon>Hexapoda</taxon>
        <taxon>Insecta</taxon>
        <taxon>Pterygota</taxon>
        <taxon>Neoptera</taxon>
        <taxon>Paraneoptera</taxon>
        <taxon>Hemiptera</taxon>
        <taxon>Heteroptera</taxon>
        <taxon>Panheteroptera</taxon>
        <taxon>Pentatomomorpha</taxon>
        <taxon>Pentatomoidea</taxon>
        <taxon>Pentatomidae</taxon>
        <taxon>Pentatominae</taxon>
        <taxon>Nezara</taxon>
    </lineage>
</organism>
<accession>A0A9P0H7F3</accession>
<protein>
    <submittedName>
        <fullName evidence="1">Uncharacterized protein</fullName>
    </submittedName>
</protein>
<dbReference type="Proteomes" id="UP001152798">
    <property type="component" value="Chromosome 3"/>
</dbReference>
<evidence type="ECO:0000313" key="1">
    <source>
        <dbReference type="EMBL" id="CAH1396817.1"/>
    </source>
</evidence>
<evidence type="ECO:0000313" key="2">
    <source>
        <dbReference type="Proteomes" id="UP001152798"/>
    </source>
</evidence>
<keyword evidence="2" id="KW-1185">Reference proteome</keyword>
<proteinExistence type="predicted"/>
<dbReference type="EMBL" id="OV725079">
    <property type="protein sequence ID" value="CAH1396817.1"/>
    <property type="molecule type" value="Genomic_DNA"/>
</dbReference>
<sequence length="155" mass="17666">MSNVWQNIAFTITLQFIGDLRHSLLLHLVTLHHVFSFFKVYYGLLSPSGRYRIGIGTSLRRYQIHQRQFHPQQEEQIGKRPGIKDDFDSARSCHNDTYPTTPVPSNTGPLSALNGTVPASAIVDYIRSFTNLPRTVRGRRESLRTQFHTPTSSVL</sequence>